<evidence type="ECO:0000313" key="3">
    <source>
        <dbReference type="Proteomes" id="UP000180252"/>
    </source>
</evidence>
<reference evidence="1" key="2">
    <citation type="submission" date="2016-09" db="EMBL/GenBank/DDBJ databases">
        <authorList>
            <person name="Capua I."/>
            <person name="De Benedictis P."/>
            <person name="Joannis T."/>
            <person name="Lombin L.H."/>
            <person name="Cattoli G."/>
        </authorList>
    </citation>
    <scope>NUCLEOTIDE SEQUENCE [LARGE SCALE GENOMIC DNA]</scope>
    <source>
        <strain evidence="1">MSU</strain>
    </source>
</reference>
<dbReference type="STRING" id="1278819.BHE19_18980"/>
<reference evidence="2 4" key="3">
    <citation type="submission" date="2016-11" db="EMBL/GenBank/DDBJ databases">
        <title>Whole genomes of Flavobacteriaceae.</title>
        <authorList>
            <person name="Stine C."/>
            <person name="Li C."/>
            <person name="Tadesse D."/>
        </authorList>
    </citation>
    <scope>NUCLEOTIDE SEQUENCE [LARGE SCALE GENOMIC DNA]</scope>
    <source>
        <strain evidence="2 4">ATCC BAA-2541</strain>
    </source>
</reference>
<dbReference type="EMBL" id="MUHG01000017">
    <property type="protein sequence ID" value="OXB19746.1"/>
    <property type="molecule type" value="Genomic_DNA"/>
</dbReference>
<organism evidence="1 3">
    <name type="scientific">Flavobacterium tructae</name>
    <dbReference type="NCBI Taxonomy" id="1114873"/>
    <lineage>
        <taxon>Bacteria</taxon>
        <taxon>Pseudomonadati</taxon>
        <taxon>Bacteroidota</taxon>
        <taxon>Flavobacteriia</taxon>
        <taxon>Flavobacteriales</taxon>
        <taxon>Flavobacteriaceae</taxon>
        <taxon>Flavobacterium</taxon>
    </lineage>
</organism>
<dbReference type="Proteomes" id="UP000198319">
    <property type="component" value="Unassembled WGS sequence"/>
</dbReference>
<reference evidence="3" key="1">
    <citation type="submission" date="2016-09" db="EMBL/GenBank/DDBJ databases">
        <authorList>
            <person name="Chen S."/>
            <person name="Walker E."/>
        </authorList>
    </citation>
    <scope>NUCLEOTIDE SEQUENCE [LARGE SCALE GENOMIC DNA]</scope>
    <source>
        <strain evidence="3">MSU</strain>
    </source>
</reference>
<proteinExistence type="predicted"/>
<evidence type="ECO:0000313" key="2">
    <source>
        <dbReference type="EMBL" id="OXB19746.1"/>
    </source>
</evidence>
<dbReference type="AlphaFoldDB" id="A0A1S1J1K2"/>
<evidence type="ECO:0008006" key="5">
    <source>
        <dbReference type="Google" id="ProtNLM"/>
    </source>
</evidence>
<sequence length="314" mass="36670">MKNNFFMILIYSKDVDDFVNNVMDCLDQDFVRIGESDKAVIESMNFSNEKSSYTLKTSYLENIELEEVQSIWFNGGGINSGESNYENKCYEVLNDAFVLQKPVRKIGKRIADFETNRLDMMLEAKAQGLKIPHTLISGSKEKLKDFYAAFDTKNGIISKRILDILYYQDEEFLYNFNVTFQITAEILDKTPDEFAISFFQERIIADFEIRVIYIDGNFYSTAIHNFDHAIDIRTKFVEMHNIRMVPFKLPADIEEKLAKVFEKFNLNYGSADLMYCIDEYYFLEINPTGQISFINNACNYYLENKLADILKNEK</sequence>
<keyword evidence="4" id="KW-1185">Reference proteome</keyword>
<dbReference type="EMBL" id="MIKE01000028">
    <property type="protein sequence ID" value="OHT43375.1"/>
    <property type="molecule type" value="Genomic_DNA"/>
</dbReference>
<gene>
    <name evidence="2" type="ORF">B0A71_09875</name>
    <name evidence="1" type="ORF">BHE19_18980</name>
</gene>
<dbReference type="SUPFAM" id="SSF56059">
    <property type="entry name" value="Glutathione synthetase ATP-binding domain-like"/>
    <property type="match status" value="1"/>
</dbReference>
<accession>A0A1S1J1K2</accession>
<comment type="caution">
    <text evidence="1">The sequence shown here is derived from an EMBL/GenBank/DDBJ whole genome shotgun (WGS) entry which is preliminary data.</text>
</comment>
<dbReference type="Gene3D" id="3.30.470.20">
    <property type="entry name" value="ATP-grasp fold, B domain"/>
    <property type="match status" value="1"/>
</dbReference>
<evidence type="ECO:0000313" key="4">
    <source>
        <dbReference type="Proteomes" id="UP000198319"/>
    </source>
</evidence>
<protein>
    <recommendedName>
        <fullName evidence="5">Grasp-with-spasm system ATP-grasp peptide maturase</fullName>
    </recommendedName>
</protein>
<name>A0A1S1J1K2_9FLAO</name>
<dbReference type="Proteomes" id="UP000180252">
    <property type="component" value="Unassembled WGS sequence"/>
</dbReference>
<evidence type="ECO:0000313" key="1">
    <source>
        <dbReference type="EMBL" id="OHT43375.1"/>
    </source>
</evidence>